<evidence type="ECO:0000313" key="3">
    <source>
        <dbReference type="Proteomes" id="UP000182712"/>
    </source>
</evidence>
<organism evidence="1 4">
    <name type="scientific">Streptococcus gallolyticus</name>
    <dbReference type="NCBI Taxonomy" id="315405"/>
    <lineage>
        <taxon>Bacteria</taxon>
        <taxon>Bacillati</taxon>
        <taxon>Bacillota</taxon>
        <taxon>Bacilli</taxon>
        <taxon>Lactobacillales</taxon>
        <taxon>Streptococcaceae</taxon>
        <taxon>Streptococcus</taxon>
    </lineage>
</organism>
<evidence type="ECO:0000313" key="4">
    <source>
        <dbReference type="Proteomes" id="UP000182764"/>
    </source>
</evidence>
<reference evidence="3 4" key="1">
    <citation type="submission" date="2016-10" db="EMBL/GenBank/DDBJ databases">
        <authorList>
            <person name="de Groot N.N."/>
        </authorList>
    </citation>
    <scope>NUCLEOTIDE SEQUENCE [LARGE SCALE GENOMIC DNA]</scope>
    <source>
        <strain evidence="1 4">VTM1R29</strain>
        <strain evidence="2 3">VTM2R47</strain>
    </source>
</reference>
<dbReference type="AlphaFoldDB" id="A0A1H7XXX5"/>
<gene>
    <name evidence="1" type="ORF">SAMN04487839_12110</name>
    <name evidence="2" type="ORF">SAMN04487840_10177</name>
</gene>
<dbReference type="EMBL" id="FOGM01000001">
    <property type="protein sequence ID" value="SER10139.1"/>
    <property type="molecule type" value="Genomic_DNA"/>
</dbReference>
<name>A0A1H7XXX5_9STRE</name>
<evidence type="ECO:0000313" key="2">
    <source>
        <dbReference type="EMBL" id="SER10139.1"/>
    </source>
</evidence>
<proteinExistence type="predicted"/>
<protein>
    <submittedName>
        <fullName evidence="1">Uncharacterized protein</fullName>
    </submittedName>
</protein>
<dbReference type="Proteomes" id="UP000182764">
    <property type="component" value="Unassembled WGS sequence"/>
</dbReference>
<dbReference type="RefSeq" id="WP_256201659.1">
    <property type="nucleotide sequence ID" value="NZ_FNUH01000014.1"/>
</dbReference>
<sequence length="42" mass="4481">MLSVVFVIASFTALVGITLIAVESHHAPLMADDEVTVIVKEN</sequence>
<dbReference type="Proteomes" id="UP000182712">
    <property type="component" value="Unassembled WGS sequence"/>
</dbReference>
<accession>A0A1H7XXX5</accession>
<dbReference type="EMBL" id="FOBM01000021">
    <property type="protein sequence ID" value="SEM38515.1"/>
    <property type="molecule type" value="Genomic_DNA"/>
</dbReference>
<evidence type="ECO:0000313" key="1">
    <source>
        <dbReference type="EMBL" id="SEM38515.1"/>
    </source>
</evidence>